<feature type="compositionally biased region" description="Basic and acidic residues" evidence="2">
    <location>
        <begin position="7"/>
        <end position="18"/>
    </location>
</feature>
<accession>A0AAV0EQF6</accession>
<evidence type="ECO:0000313" key="5">
    <source>
        <dbReference type="Proteomes" id="UP001152523"/>
    </source>
</evidence>
<dbReference type="EMBL" id="CAMAPF010000937">
    <property type="protein sequence ID" value="CAH9125450.1"/>
    <property type="molecule type" value="Genomic_DNA"/>
</dbReference>
<dbReference type="Proteomes" id="UP001152523">
    <property type="component" value="Unassembled WGS sequence"/>
</dbReference>
<protein>
    <recommendedName>
        <fullName evidence="3">LOB domain-containing protein</fullName>
    </recommendedName>
</protein>
<feature type="compositionally biased region" description="Low complexity" evidence="2">
    <location>
        <begin position="19"/>
        <end position="30"/>
    </location>
</feature>
<feature type="domain" description="LOB" evidence="3">
    <location>
        <begin position="30"/>
        <end position="131"/>
    </location>
</feature>
<dbReference type="AlphaFoldDB" id="A0AAV0EQF6"/>
<dbReference type="PANTHER" id="PTHR31301:SF186">
    <property type="entry name" value="OS09G0364100 PROTEIN"/>
    <property type="match status" value="1"/>
</dbReference>
<evidence type="ECO:0000256" key="2">
    <source>
        <dbReference type="SAM" id="MobiDB-lite"/>
    </source>
</evidence>
<dbReference type="PANTHER" id="PTHR31301">
    <property type="entry name" value="LOB DOMAIN-CONTAINING PROTEIN 4-RELATED"/>
    <property type="match status" value="1"/>
</dbReference>
<evidence type="ECO:0000256" key="1">
    <source>
        <dbReference type="ARBA" id="ARBA00005474"/>
    </source>
</evidence>
<evidence type="ECO:0000259" key="3">
    <source>
        <dbReference type="PROSITE" id="PS50891"/>
    </source>
</evidence>
<organism evidence="4 5">
    <name type="scientific">Cuscuta epithymum</name>
    <dbReference type="NCBI Taxonomy" id="186058"/>
    <lineage>
        <taxon>Eukaryota</taxon>
        <taxon>Viridiplantae</taxon>
        <taxon>Streptophyta</taxon>
        <taxon>Embryophyta</taxon>
        <taxon>Tracheophyta</taxon>
        <taxon>Spermatophyta</taxon>
        <taxon>Magnoliopsida</taxon>
        <taxon>eudicotyledons</taxon>
        <taxon>Gunneridae</taxon>
        <taxon>Pentapetalae</taxon>
        <taxon>asterids</taxon>
        <taxon>lamiids</taxon>
        <taxon>Solanales</taxon>
        <taxon>Convolvulaceae</taxon>
        <taxon>Cuscuteae</taxon>
        <taxon>Cuscuta</taxon>
        <taxon>Cuscuta subgen. Cuscuta</taxon>
    </lineage>
</organism>
<name>A0AAV0EQF6_9ASTE</name>
<reference evidence="4" key="1">
    <citation type="submission" date="2022-07" db="EMBL/GenBank/DDBJ databases">
        <authorList>
            <person name="Macas J."/>
            <person name="Novak P."/>
            <person name="Neumann P."/>
        </authorList>
    </citation>
    <scope>NUCLEOTIDE SEQUENCE</scope>
</reference>
<dbReference type="InterPro" id="IPR004883">
    <property type="entry name" value="LOB"/>
</dbReference>
<keyword evidence="5" id="KW-1185">Reference proteome</keyword>
<comment type="similarity">
    <text evidence="1">Belongs to the LOB domain-containing protein family.</text>
</comment>
<gene>
    <name evidence="4" type="ORF">CEPIT_LOCUS26775</name>
</gene>
<sequence>MGSESTDQNHRPSTRDIKPSSSGPRSKGSKVCAACSHQRRKCGPNCPLAPYFPACKRRDFINAHKLFGIKNLTKALASIDEEYRDDFMVSVIYEANARAADPVGGCRNTIRTLYSHLQCSIAELEAVNQELAFYRSRYQDMKLATAAAFDQQTQPGQGFCWLNSGRVSSHTQNLSSQETQSSVGGQSFSLTPIDQ</sequence>
<dbReference type="PROSITE" id="PS50891">
    <property type="entry name" value="LOB"/>
    <property type="match status" value="1"/>
</dbReference>
<feature type="region of interest" description="Disordered" evidence="2">
    <location>
        <begin position="1"/>
        <end position="30"/>
    </location>
</feature>
<comment type="caution">
    <text evidence="4">The sequence shown here is derived from an EMBL/GenBank/DDBJ whole genome shotgun (WGS) entry which is preliminary data.</text>
</comment>
<dbReference type="Pfam" id="PF03195">
    <property type="entry name" value="LOB"/>
    <property type="match status" value="1"/>
</dbReference>
<feature type="region of interest" description="Disordered" evidence="2">
    <location>
        <begin position="171"/>
        <end position="195"/>
    </location>
</feature>
<proteinExistence type="inferred from homology"/>
<evidence type="ECO:0000313" key="4">
    <source>
        <dbReference type="EMBL" id="CAH9125450.1"/>
    </source>
</evidence>